<feature type="region of interest" description="Disordered" evidence="1">
    <location>
        <begin position="131"/>
        <end position="178"/>
    </location>
</feature>
<proteinExistence type="predicted"/>
<accession>A0A9N9X249</accession>
<organism evidence="2 3">
    <name type="scientific">Phaedon cochleariae</name>
    <name type="common">Mustard beetle</name>
    <dbReference type="NCBI Taxonomy" id="80249"/>
    <lineage>
        <taxon>Eukaryota</taxon>
        <taxon>Metazoa</taxon>
        <taxon>Ecdysozoa</taxon>
        <taxon>Arthropoda</taxon>
        <taxon>Hexapoda</taxon>
        <taxon>Insecta</taxon>
        <taxon>Pterygota</taxon>
        <taxon>Neoptera</taxon>
        <taxon>Endopterygota</taxon>
        <taxon>Coleoptera</taxon>
        <taxon>Polyphaga</taxon>
        <taxon>Cucujiformia</taxon>
        <taxon>Chrysomeloidea</taxon>
        <taxon>Chrysomelidae</taxon>
        <taxon>Chrysomelinae</taxon>
        <taxon>Chrysomelini</taxon>
        <taxon>Phaedon</taxon>
    </lineage>
</organism>
<reference evidence="2" key="2">
    <citation type="submission" date="2022-10" db="EMBL/GenBank/DDBJ databases">
        <authorList>
            <consortium name="ENA_rothamsted_submissions"/>
            <consortium name="culmorum"/>
            <person name="King R."/>
        </authorList>
    </citation>
    <scope>NUCLEOTIDE SEQUENCE</scope>
</reference>
<dbReference type="Proteomes" id="UP001153737">
    <property type="component" value="Chromosome 6"/>
</dbReference>
<gene>
    <name evidence="2" type="ORF">PHAECO_LOCUS9866</name>
</gene>
<name>A0A9N9X249_PHACE</name>
<evidence type="ECO:0000256" key="1">
    <source>
        <dbReference type="SAM" id="MobiDB-lite"/>
    </source>
</evidence>
<evidence type="ECO:0000313" key="2">
    <source>
        <dbReference type="EMBL" id="CAG9822844.1"/>
    </source>
</evidence>
<keyword evidence="3" id="KW-1185">Reference proteome</keyword>
<sequence length="323" mass="37272">MLCDNKKCNKESDQWAVVQFENDDDSQGIEISTVPKIWTFIDGIKGTHCLWPTSNPRKHILLQTRPEIHWKAYQIKMLFECEQYEEALEFENRKEQITDSSENEMNSHLSRQGRKRKIPKNYDFTEDIEKDSSDWSIARPPELPTIDKDGQSRTSTTSTRSLDEDFLKMPPPPPVTNGKVINTNVVDADSNYHHATENNTHDDHRHHIAEREENDNSKSSKEYSGCCDHGRISKDILENSVAVRTILDEHRRILENIGTKGEGRPTIITDFETVPKKPFSLMRKLMKYEDILRNSEEAEKQLETAFFIIGGDANNSIRRGLGK</sequence>
<evidence type="ECO:0000313" key="3">
    <source>
        <dbReference type="Proteomes" id="UP001153737"/>
    </source>
</evidence>
<dbReference type="OrthoDB" id="7541370at2759"/>
<dbReference type="AlphaFoldDB" id="A0A9N9X249"/>
<reference evidence="2" key="1">
    <citation type="submission" date="2022-01" db="EMBL/GenBank/DDBJ databases">
        <authorList>
            <person name="King R."/>
        </authorList>
    </citation>
    <scope>NUCLEOTIDE SEQUENCE</scope>
</reference>
<dbReference type="EMBL" id="OU896712">
    <property type="protein sequence ID" value="CAG9822844.1"/>
    <property type="molecule type" value="Genomic_DNA"/>
</dbReference>
<feature type="compositionally biased region" description="Polar residues" evidence="1">
    <location>
        <begin position="98"/>
        <end position="110"/>
    </location>
</feature>
<protein>
    <submittedName>
        <fullName evidence="2">Uncharacterized protein</fullName>
    </submittedName>
</protein>
<feature type="region of interest" description="Disordered" evidence="1">
    <location>
        <begin position="96"/>
        <end position="118"/>
    </location>
</feature>